<gene>
    <name evidence="1" type="ORF">JOF39_002623</name>
</gene>
<keyword evidence="2" id="KW-1185">Reference proteome</keyword>
<dbReference type="Proteomes" id="UP001195422">
    <property type="component" value="Unassembled WGS sequence"/>
</dbReference>
<dbReference type="RefSeq" id="WP_188947757.1">
    <property type="nucleotide sequence ID" value="NZ_BMPH01000004.1"/>
</dbReference>
<protein>
    <submittedName>
        <fullName evidence="1">Uncharacterized protein</fullName>
    </submittedName>
</protein>
<sequence>MKRSTNPAPGAWPAGMSLAIDEHAQQLRMLLYIRHAWGLADDLPLPALHPVPEAGSSAMPDEVERIVWERRWLRTWAQAWGGQTHGPYRPPGTGKILPDSGLLSDTDVWTAQYGSAGLDLLAFDRWEQMFEPSLGPSLDPVLRSPQVAPVLVAAWERGLESLTVVPWAGYCMYRLSASHLATSFDTAASWSLLNQALAEWIRAPLA</sequence>
<dbReference type="EMBL" id="JAGIOJ010000001">
    <property type="protein sequence ID" value="MBP2399542.1"/>
    <property type="molecule type" value="Genomic_DNA"/>
</dbReference>
<proteinExistence type="predicted"/>
<comment type="caution">
    <text evidence="1">The sequence shown here is derived from an EMBL/GenBank/DDBJ whole genome shotgun (WGS) entry which is preliminary data.</text>
</comment>
<name>A0ABS4XSQ0_GLUPR</name>
<reference evidence="1 2" key="1">
    <citation type="submission" date="2021-03" db="EMBL/GenBank/DDBJ databases">
        <title>Sequencing the genomes of 1000 actinobacteria strains.</title>
        <authorList>
            <person name="Klenk H.-P."/>
        </authorList>
    </citation>
    <scope>NUCLEOTIDE SEQUENCE [LARGE SCALE GENOMIC DNA]</scope>
    <source>
        <strain evidence="1 2">DSM 20168</strain>
    </source>
</reference>
<accession>A0ABS4XSQ0</accession>
<evidence type="ECO:0000313" key="1">
    <source>
        <dbReference type="EMBL" id="MBP2399542.1"/>
    </source>
</evidence>
<organism evidence="1 2">
    <name type="scientific">Glutamicibacter protophormiae</name>
    <name type="common">Brevibacterium protophormiae</name>
    <dbReference type="NCBI Taxonomy" id="37930"/>
    <lineage>
        <taxon>Bacteria</taxon>
        <taxon>Bacillati</taxon>
        <taxon>Actinomycetota</taxon>
        <taxon>Actinomycetes</taxon>
        <taxon>Micrococcales</taxon>
        <taxon>Micrococcaceae</taxon>
        <taxon>Glutamicibacter</taxon>
    </lineage>
</organism>
<evidence type="ECO:0000313" key="2">
    <source>
        <dbReference type="Proteomes" id="UP001195422"/>
    </source>
</evidence>